<keyword evidence="2" id="KW-0238">DNA-binding</keyword>
<evidence type="ECO:0000313" key="7">
    <source>
        <dbReference type="EMBL" id="KAG8087845.1"/>
    </source>
</evidence>
<keyword evidence="4" id="KW-0539">Nucleus</keyword>
<feature type="compositionally biased region" description="Basic and acidic residues" evidence="5">
    <location>
        <begin position="222"/>
        <end position="231"/>
    </location>
</feature>
<reference evidence="7" key="2">
    <citation type="submission" date="2021-02" db="EMBL/GenBank/DDBJ databases">
        <authorList>
            <person name="Kimball J.A."/>
            <person name="Haas M.W."/>
            <person name="Macchietto M."/>
            <person name="Kono T."/>
            <person name="Duquette J."/>
            <person name="Shao M."/>
        </authorList>
    </citation>
    <scope>NUCLEOTIDE SEQUENCE</scope>
    <source>
        <tissue evidence="7">Fresh leaf tissue</tissue>
    </source>
</reference>
<evidence type="ECO:0000256" key="2">
    <source>
        <dbReference type="ARBA" id="ARBA00023125"/>
    </source>
</evidence>
<feature type="compositionally biased region" description="Basic and acidic residues" evidence="5">
    <location>
        <begin position="203"/>
        <end position="214"/>
    </location>
</feature>
<dbReference type="SMART" id="SM00432">
    <property type="entry name" value="MADS"/>
    <property type="match status" value="1"/>
</dbReference>
<feature type="domain" description="MADS-box" evidence="6">
    <location>
        <begin position="26"/>
        <end position="87"/>
    </location>
</feature>
<dbReference type="InterPro" id="IPR002100">
    <property type="entry name" value="TF_MADSbox"/>
</dbReference>
<evidence type="ECO:0000313" key="8">
    <source>
        <dbReference type="Proteomes" id="UP000729402"/>
    </source>
</evidence>
<sequence>MEGELAPAAAGEGGGRSIGSKATTKRKRGRVELRRIEDRTSRQVRFSKRRSGLFKKAYELSVLCDADVALLVFFSPAGRLYEFASNSSIEKIFCRYWDYLDTTIDLNVEARDPWIDCNIQWMLIIYICLPILFIGQLAVKEHSAADPVLKLINQITQCVVESDVSELSIAELIGLQEAITDALAVIKNKLRIKLADELPETELTRSKGRNESDMKQAYFTSKDSEKHEIEM</sequence>
<dbReference type="AlphaFoldDB" id="A0A8J5WDR0"/>
<keyword evidence="1" id="KW-0805">Transcription regulation</keyword>
<organism evidence="7 8">
    <name type="scientific">Zizania palustris</name>
    <name type="common">Northern wild rice</name>
    <dbReference type="NCBI Taxonomy" id="103762"/>
    <lineage>
        <taxon>Eukaryota</taxon>
        <taxon>Viridiplantae</taxon>
        <taxon>Streptophyta</taxon>
        <taxon>Embryophyta</taxon>
        <taxon>Tracheophyta</taxon>
        <taxon>Spermatophyta</taxon>
        <taxon>Magnoliopsida</taxon>
        <taxon>Liliopsida</taxon>
        <taxon>Poales</taxon>
        <taxon>Poaceae</taxon>
        <taxon>BOP clade</taxon>
        <taxon>Oryzoideae</taxon>
        <taxon>Oryzeae</taxon>
        <taxon>Zizaniinae</taxon>
        <taxon>Zizania</taxon>
    </lineage>
</organism>
<dbReference type="OrthoDB" id="1898716at2759"/>
<dbReference type="GO" id="GO:0050793">
    <property type="term" value="P:regulation of developmental process"/>
    <property type="evidence" value="ECO:0007669"/>
    <property type="project" value="UniProtKB-ARBA"/>
</dbReference>
<feature type="region of interest" description="Disordered" evidence="5">
    <location>
        <begin position="203"/>
        <end position="231"/>
    </location>
</feature>
<feature type="region of interest" description="Disordered" evidence="5">
    <location>
        <begin position="1"/>
        <end position="30"/>
    </location>
</feature>
<dbReference type="Proteomes" id="UP000729402">
    <property type="component" value="Unassembled WGS sequence"/>
</dbReference>
<dbReference type="GO" id="GO:0000977">
    <property type="term" value="F:RNA polymerase II transcription regulatory region sequence-specific DNA binding"/>
    <property type="evidence" value="ECO:0007669"/>
    <property type="project" value="InterPro"/>
</dbReference>
<gene>
    <name evidence="7" type="ORF">GUJ93_ZPchr0010g10822</name>
</gene>
<comment type="caution">
    <text evidence="7">The sequence shown here is derived from an EMBL/GenBank/DDBJ whole genome shotgun (WGS) entry which is preliminary data.</text>
</comment>
<name>A0A8J5WDR0_ZIZPA</name>
<dbReference type="InterPro" id="IPR033896">
    <property type="entry name" value="MEF2-like_N"/>
</dbReference>
<feature type="compositionally biased region" description="Low complexity" evidence="5">
    <location>
        <begin position="1"/>
        <end position="10"/>
    </location>
</feature>
<keyword evidence="3" id="KW-0804">Transcription</keyword>
<dbReference type="GO" id="GO:0046983">
    <property type="term" value="F:protein dimerization activity"/>
    <property type="evidence" value="ECO:0007669"/>
    <property type="project" value="InterPro"/>
</dbReference>
<protein>
    <recommendedName>
        <fullName evidence="6">MADS-box domain-containing protein</fullName>
    </recommendedName>
</protein>
<dbReference type="PANTHER" id="PTHR48019">
    <property type="entry name" value="SERUM RESPONSE FACTOR HOMOLOG"/>
    <property type="match status" value="1"/>
</dbReference>
<dbReference type="CDD" id="cd00265">
    <property type="entry name" value="MADS_MEF2_like"/>
    <property type="match status" value="1"/>
</dbReference>
<dbReference type="EMBL" id="JAAALK010000082">
    <property type="protein sequence ID" value="KAG8087845.1"/>
    <property type="molecule type" value="Genomic_DNA"/>
</dbReference>
<evidence type="ECO:0000256" key="5">
    <source>
        <dbReference type="SAM" id="MobiDB-lite"/>
    </source>
</evidence>
<keyword evidence="8" id="KW-1185">Reference proteome</keyword>
<dbReference type="FunFam" id="3.40.1810.10:FF:000008">
    <property type="entry name" value="MADS-box transcription factor 1"/>
    <property type="match status" value="1"/>
</dbReference>
<dbReference type="GO" id="GO:0045944">
    <property type="term" value="P:positive regulation of transcription by RNA polymerase II"/>
    <property type="evidence" value="ECO:0007669"/>
    <property type="project" value="InterPro"/>
</dbReference>
<evidence type="ECO:0000256" key="1">
    <source>
        <dbReference type="ARBA" id="ARBA00023015"/>
    </source>
</evidence>
<dbReference type="Pfam" id="PF00319">
    <property type="entry name" value="SRF-TF"/>
    <property type="match status" value="1"/>
</dbReference>
<proteinExistence type="predicted"/>
<accession>A0A8J5WDR0</accession>
<dbReference type="InterPro" id="IPR050142">
    <property type="entry name" value="MADS-box/MEF2_TF"/>
</dbReference>
<reference evidence="7" key="1">
    <citation type="journal article" date="2021" name="bioRxiv">
        <title>Whole Genome Assembly and Annotation of Northern Wild Rice, Zizania palustris L., Supports a Whole Genome Duplication in the Zizania Genus.</title>
        <authorList>
            <person name="Haas M."/>
            <person name="Kono T."/>
            <person name="Macchietto M."/>
            <person name="Millas R."/>
            <person name="McGilp L."/>
            <person name="Shao M."/>
            <person name="Duquette J."/>
            <person name="Hirsch C.N."/>
            <person name="Kimball J."/>
        </authorList>
    </citation>
    <scope>NUCLEOTIDE SEQUENCE</scope>
    <source>
        <tissue evidence="7">Fresh leaf tissue</tissue>
    </source>
</reference>
<evidence type="ECO:0000256" key="3">
    <source>
        <dbReference type="ARBA" id="ARBA00023163"/>
    </source>
</evidence>
<dbReference type="PROSITE" id="PS50066">
    <property type="entry name" value="MADS_BOX_2"/>
    <property type="match status" value="1"/>
</dbReference>
<evidence type="ECO:0000256" key="4">
    <source>
        <dbReference type="ARBA" id="ARBA00023242"/>
    </source>
</evidence>
<evidence type="ECO:0000259" key="6">
    <source>
        <dbReference type="PROSITE" id="PS50066"/>
    </source>
</evidence>